<dbReference type="GO" id="GO:0016757">
    <property type="term" value="F:glycosyltransferase activity"/>
    <property type="evidence" value="ECO:0007669"/>
    <property type="project" value="UniProtKB-KW"/>
</dbReference>
<dbReference type="InterPro" id="IPR000836">
    <property type="entry name" value="PRTase_dom"/>
</dbReference>
<dbReference type="Gene3D" id="3.40.50.2020">
    <property type="match status" value="1"/>
</dbReference>
<evidence type="ECO:0000313" key="2">
    <source>
        <dbReference type="EMBL" id="QKI88326.1"/>
    </source>
</evidence>
<dbReference type="InterPro" id="IPR029057">
    <property type="entry name" value="PRTase-like"/>
</dbReference>
<dbReference type="Pfam" id="PF00156">
    <property type="entry name" value="Pribosyltran"/>
    <property type="match status" value="1"/>
</dbReference>
<reference evidence="2 3" key="1">
    <citation type="submission" date="2020-05" db="EMBL/GenBank/DDBJ databases">
        <title>Thiomicrorhabdus sediminis sp.nov. and Thiomicrorhabdus xiamenensis sp.nov., novel sulfur-oxidizing bacteria isolated from coastal sediment.</title>
        <authorList>
            <person name="Liu X."/>
        </authorList>
    </citation>
    <scope>NUCLEOTIDE SEQUENCE [LARGE SCALE GENOMIC DNA]</scope>
    <source>
        <strain evidence="2 3">G2</strain>
    </source>
</reference>
<keyword evidence="3" id="KW-1185">Reference proteome</keyword>
<feature type="domain" description="Phosphoribosyltransferase" evidence="1">
    <location>
        <begin position="12"/>
        <end position="179"/>
    </location>
</feature>
<gene>
    <name evidence="2" type="ORF">HQN79_01400</name>
</gene>
<evidence type="ECO:0000313" key="3">
    <source>
        <dbReference type="Proteomes" id="UP000504724"/>
    </source>
</evidence>
<keyword evidence="2" id="KW-0328">Glycosyltransferase</keyword>
<organism evidence="2 3">
    <name type="scientific">Thiomicrorhabdus xiamenensis</name>
    <dbReference type="NCBI Taxonomy" id="2739063"/>
    <lineage>
        <taxon>Bacteria</taxon>
        <taxon>Pseudomonadati</taxon>
        <taxon>Pseudomonadota</taxon>
        <taxon>Gammaproteobacteria</taxon>
        <taxon>Thiotrichales</taxon>
        <taxon>Piscirickettsiaceae</taxon>
        <taxon>Thiomicrorhabdus</taxon>
    </lineage>
</organism>
<dbReference type="Gene3D" id="3.30.1310.20">
    <property type="entry name" value="PRTase-like"/>
    <property type="match status" value="1"/>
</dbReference>
<dbReference type="CDD" id="cd06223">
    <property type="entry name" value="PRTases_typeI"/>
    <property type="match status" value="1"/>
</dbReference>
<dbReference type="EMBL" id="CP054020">
    <property type="protein sequence ID" value="QKI88326.1"/>
    <property type="molecule type" value="Genomic_DNA"/>
</dbReference>
<dbReference type="AlphaFoldDB" id="A0A7D4T966"/>
<dbReference type="KEGG" id="txa:HQN79_01400"/>
<proteinExistence type="predicted"/>
<accession>A0A7D4T966</accession>
<dbReference type="SUPFAM" id="SSF53271">
    <property type="entry name" value="PRTase-like"/>
    <property type="match status" value="1"/>
</dbReference>
<evidence type="ECO:0000259" key="1">
    <source>
        <dbReference type="Pfam" id="PF00156"/>
    </source>
</evidence>
<dbReference type="Proteomes" id="UP000504724">
    <property type="component" value="Chromosome"/>
</dbReference>
<keyword evidence="2" id="KW-0808">Transferase</keyword>
<protein>
    <submittedName>
        <fullName evidence="2">Phosphoribosyltransferase</fullName>
    </submittedName>
</protein>
<sequence>MKLPIPDRETAGRWLAECLQQQTTLRNPLILALPRGGVPVAFEIANAYKAPLDLMLVRKLGAPHFPELAMGAIASGNIKVLNQSVIRAYHIDDKEIAAIEAKERHELERREKAYRGQRPHLILQNRDIVLVDDGLATGSTMLAAIDAVHLQSPASVTVAVPVAPPQSVELVESKVDQVVCPFQPYDFSSIGQWYLQFDQVSDAEVKQQLQEAWRE</sequence>
<name>A0A7D4T966_9GAMM</name>
<dbReference type="RefSeq" id="WP_173283922.1">
    <property type="nucleotide sequence ID" value="NZ_CP054020.1"/>
</dbReference>